<evidence type="ECO:0000256" key="2">
    <source>
        <dbReference type="ARBA" id="ARBA00029447"/>
    </source>
</evidence>
<feature type="domain" description="Methyl-accepting transducer" evidence="5">
    <location>
        <begin position="255"/>
        <end position="495"/>
    </location>
</feature>
<evidence type="ECO:0000313" key="7">
    <source>
        <dbReference type="EMBL" id="BCZ16752.1"/>
    </source>
</evidence>
<dbReference type="EMBL" id="AP024814">
    <property type="protein sequence ID" value="BCZ16752.1"/>
    <property type="molecule type" value="Genomic_DNA"/>
</dbReference>
<protein>
    <recommendedName>
        <fullName evidence="9">Methyl-accepting chemotaxis protein</fullName>
    </recommendedName>
</protein>
<gene>
    <name evidence="7" type="ORF">NHP190003_00340</name>
</gene>
<dbReference type="InterPro" id="IPR004089">
    <property type="entry name" value="MCPsignal_dom"/>
</dbReference>
<dbReference type="PROSITE" id="PS50111">
    <property type="entry name" value="CHEMOTAXIS_TRANSDUC_2"/>
    <property type="match status" value="1"/>
</dbReference>
<dbReference type="Gene3D" id="1.10.287.950">
    <property type="entry name" value="Methyl-accepting chemotaxis protein"/>
    <property type="match status" value="1"/>
</dbReference>
<dbReference type="SUPFAM" id="SSF58104">
    <property type="entry name" value="Methyl-accepting chemotaxis protein (MCP) signaling domain"/>
    <property type="match status" value="1"/>
</dbReference>
<dbReference type="PANTHER" id="PTHR32089">
    <property type="entry name" value="METHYL-ACCEPTING CHEMOTAXIS PROTEIN MCPB"/>
    <property type="match status" value="1"/>
</dbReference>
<keyword evidence="4" id="KW-1133">Transmembrane helix</keyword>
<dbReference type="Proteomes" id="UP000826775">
    <property type="component" value="Chromosome"/>
</dbReference>
<organism evidence="7 8">
    <name type="scientific">Helicobacter gastrocanis</name>
    <dbReference type="NCBI Taxonomy" id="2849641"/>
    <lineage>
        <taxon>Bacteria</taxon>
        <taxon>Pseudomonadati</taxon>
        <taxon>Campylobacterota</taxon>
        <taxon>Epsilonproteobacteria</taxon>
        <taxon>Campylobacterales</taxon>
        <taxon>Helicobacteraceae</taxon>
        <taxon>Helicobacter</taxon>
    </lineage>
</organism>
<proteinExistence type="inferred from homology"/>
<accession>A0ABN6I1N7</accession>
<dbReference type="InterPro" id="IPR003660">
    <property type="entry name" value="HAMP_dom"/>
</dbReference>
<evidence type="ECO:0000259" key="6">
    <source>
        <dbReference type="PROSITE" id="PS50885"/>
    </source>
</evidence>
<dbReference type="Gene3D" id="3.30.450.290">
    <property type="match status" value="1"/>
</dbReference>
<dbReference type="SMART" id="SM00283">
    <property type="entry name" value="MA"/>
    <property type="match status" value="1"/>
</dbReference>
<feature type="transmembrane region" description="Helical" evidence="4">
    <location>
        <begin position="179"/>
        <end position="197"/>
    </location>
</feature>
<name>A0ABN6I1N7_9HELI</name>
<dbReference type="PROSITE" id="PS50885">
    <property type="entry name" value="HAMP"/>
    <property type="match status" value="1"/>
</dbReference>
<comment type="similarity">
    <text evidence="2">Belongs to the methyl-accepting chemotaxis (MCP) protein family.</text>
</comment>
<evidence type="ECO:0000256" key="4">
    <source>
        <dbReference type="SAM" id="Phobius"/>
    </source>
</evidence>
<evidence type="ECO:0000259" key="5">
    <source>
        <dbReference type="PROSITE" id="PS50111"/>
    </source>
</evidence>
<evidence type="ECO:0000256" key="3">
    <source>
        <dbReference type="PROSITE-ProRule" id="PRU00284"/>
    </source>
</evidence>
<sequence>MLKSIKAKMTAYILVASLLVISAVYFFLRTGYERLTTTQSLALIQVINQALINMVKEAALTGDPNQLRKVVKDSQGIQGAHVNFVPSQEVIDLFGLNMGFTTNPEMRRMFERKNTTPIIHFIRKDNKHLILLRQPFVAEQLCLSCHTNSKIGDVLAILNVQFDLSNIYGQIFIHTLKTLGYILGLCAFIGVVVLWRFESDLFGPLGRLKKMASMLTQSKQADLTQRLESSKLDEVGSTAHFFNLFIEKLQGIVKNSRSILMSNISTNHAIQDTTQTLKSTETHEDTIIQTMRDLSQNVDESASQAMQLLQLATDKIKQADDSMLTFSQNINQHVQLSLNSAQSQSAIALEAKDLTNSAADIKRVLGLIRDIAEQTNLLALNAAIEAARAGEHGRGFAVVATEVRKLAEKTQKSLAEIASMVNMVTQSIEHMGSRIQQMAVESEDLSQQTSGLLPHIKTVQDSLSISNQTATQAITSNQQIGQQIKEMAGATQNLVDMFSKIKTQRLSLEKNIQEILANNEQLNQEFSKFEV</sequence>
<evidence type="ECO:0000256" key="1">
    <source>
        <dbReference type="ARBA" id="ARBA00023224"/>
    </source>
</evidence>
<reference evidence="7 8" key="1">
    <citation type="submission" date="2021-07" db="EMBL/GenBank/DDBJ databases">
        <title>Novel Helicobacter sp. Isolated from a dog.</title>
        <authorList>
            <person name="Rimbara E."/>
            <person name="Suzuki M."/>
        </authorList>
    </citation>
    <scope>NUCLEOTIDE SEQUENCE [LARGE SCALE GENOMIC DNA]</scope>
    <source>
        <strain evidence="8">NHP19-003</strain>
    </source>
</reference>
<dbReference type="PANTHER" id="PTHR32089:SF114">
    <property type="entry name" value="METHYL-ACCEPTING CHEMOTAXIS PROTEIN MCPB"/>
    <property type="match status" value="1"/>
</dbReference>
<feature type="domain" description="HAMP" evidence="6">
    <location>
        <begin position="199"/>
        <end position="254"/>
    </location>
</feature>
<evidence type="ECO:0008006" key="9">
    <source>
        <dbReference type="Google" id="ProtNLM"/>
    </source>
</evidence>
<evidence type="ECO:0000313" key="8">
    <source>
        <dbReference type="Proteomes" id="UP000826775"/>
    </source>
</evidence>
<feature type="transmembrane region" description="Helical" evidence="4">
    <location>
        <begin position="9"/>
        <end position="28"/>
    </location>
</feature>
<dbReference type="PRINTS" id="PR00260">
    <property type="entry name" value="CHEMTRNSDUCR"/>
</dbReference>
<keyword evidence="4" id="KW-0812">Transmembrane</keyword>
<keyword evidence="4" id="KW-0472">Membrane</keyword>
<keyword evidence="1 3" id="KW-0807">Transducer</keyword>
<keyword evidence="8" id="KW-1185">Reference proteome</keyword>
<dbReference type="RefSeq" id="WP_221279545.1">
    <property type="nucleotide sequence ID" value="NZ_AP024814.1"/>
</dbReference>
<dbReference type="InterPro" id="IPR004090">
    <property type="entry name" value="Chemotax_Me-accpt_rcpt"/>
</dbReference>
<dbReference type="Pfam" id="PF00015">
    <property type="entry name" value="MCPsignal"/>
    <property type="match status" value="1"/>
</dbReference>
<dbReference type="SMART" id="SM00304">
    <property type="entry name" value="HAMP"/>
    <property type="match status" value="1"/>
</dbReference>